<evidence type="ECO:0000256" key="6">
    <source>
        <dbReference type="PROSITE-ProRule" id="PRU00176"/>
    </source>
</evidence>
<dbReference type="Gene3D" id="2.60.200.20">
    <property type="match status" value="1"/>
</dbReference>
<protein>
    <submittedName>
        <fullName evidence="10">Khsrp protein</fullName>
    </submittedName>
</protein>
<dbReference type="SUPFAM" id="SSF54928">
    <property type="entry name" value="RNA-binding domain, RBD"/>
    <property type="match status" value="1"/>
</dbReference>
<dbReference type="InterPro" id="IPR035979">
    <property type="entry name" value="RBD_domain_sf"/>
</dbReference>
<dbReference type="Pfam" id="PF00498">
    <property type="entry name" value="FHA"/>
    <property type="match status" value="1"/>
</dbReference>
<organism evidence="10 11">
    <name type="scientific">Symbiodinium natans</name>
    <dbReference type="NCBI Taxonomy" id="878477"/>
    <lineage>
        <taxon>Eukaryota</taxon>
        <taxon>Sar</taxon>
        <taxon>Alveolata</taxon>
        <taxon>Dinophyceae</taxon>
        <taxon>Suessiales</taxon>
        <taxon>Symbiodiniaceae</taxon>
        <taxon>Symbiodinium</taxon>
    </lineage>
</organism>
<evidence type="ECO:0000256" key="7">
    <source>
        <dbReference type="SAM" id="MobiDB-lite"/>
    </source>
</evidence>
<dbReference type="PROSITE" id="PS50084">
    <property type="entry name" value="KH_TYPE_1"/>
    <property type="match status" value="3"/>
</dbReference>
<accession>A0A812NX90</accession>
<dbReference type="PANTHER" id="PTHR10288">
    <property type="entry name" value="KH DOMAIN CONTAINING RNA BINDING PROTEIN"/>
    <property type="match status" value="1"/>
</dbReference>
<dbReference type="PROSITE" id="PS50102">
    <property type="entry name" value="RRM"/>
    <property type="match status" value="1"/>
</dbReference>
<keyword evidence="4" id="KW-0509">mRNA transport</keyword>
<dbReference type="Proteomes" id="UP000604046">
    <property type="component" value="Unassembled WGS sequence"/>
</dbReference>
<dbReference type="InterPro" id="IPR004087">
    <property type="entry name" value="KH_dom"/>
</dbReference>
<dbReference type="PROSITE" id="PS50006">
    <property type="entry name" value="FHA_DOMAIN"/>
    <property type="match status" value="1"/>
</dbReference>
<dbReference type="SMART" id="SM00322">
    <property type="entry name" value="KH"/>
    <property type="match status" value="3"/>
</dbReference>
<dbReference type="CDD" id="cd00590">
    <property type="entry name" value="RRM_SF"/>
    <property type="match status" value="1"/>
</dbReference>
<feature type="region of interest" description="Disordered" evidence="7">
    <location>
        <begin position="589"/>
        <end position="610"/>
    </location>
</feature>
<dbReference type="OrthoDB" id="436860at2759"/>
<dbReference type="SUPFAM" id="SSF49879">
    <property type="entry name" value="SMAD/FHA domain"/>
    <property type="match status" value="1"/>
</dbReference>
<comment type="similarity">
    <text evidence="1">Belongs to the RRM IMP/VICKZ family.</text>
</comment>
<evidence type="ECO:0000256" key="5">
    <source>
        <dbReference type="ARBA" id="ARBA00022845"/>
    </source>
</evidence>
<dbReference type="InterPro" id="IPR004088">
    <property type="entry name" value="KH_dom_type_1"/>
</dbReference>
<dbReference type="CDD" id="cd00105">
    <property type="entry name" value="KH-I"/>
    <property type="match status" value="3"/>
</dbReference>
<evidence type="ECO:0000313" key="11">
    <source>
        <dbReference type="Proteomes" id="UP000604046"/>
    </source>
</evidence>
<dbReference type="EMBL" id="CAJNDS010002098">
    <property type="protein sequence ID" value="CAE7324816.1"/>
    <property type="molecule type" value="Genomic_DNA"/>
</dbReference>
<dbReference type="Pfam" id="PF00076">
    <property type="entry name" value="RRM_1"/>
    <property type="match status" value="1"/>
</dbReference>
<dbReference type="SMART" id="SM00240">
    <property type="entry name" value="FHA"/>
    <property type="match status" value="1"/>
</dbReference>
<feature type="compositionally biased region" description="Pro residues" evidence="7">
    <location>
        <begin position="1383"/>
        <end position="1392"/>
    </location>
</feature>
<feature type="region of interest" description="Disordered" evidence="7">
    <location>
        <begin position="1265"/>
        <end position="1512"/>
    </location>
</feature>
<keyword evidence="2" id="KW-0813">Transport</keyword>
<evidence type="ECO:0000256" key="3">
    <source>
        <dbReference type="ARBA" id="ARBA00022737"/>
    </source>
</evidence>
<dbReference type="InterPro" id="IPR000504">
    <property type="entry name" value="RRM_dom"/>
</dbReference>
<evidence type="ECO:0000256" key="2">
    <source>
        <dbReference type="ARBA" id="ARBA00022448"/>
    </source>
</evidence>
<feature type="compositionally biased region" description="Basic and acidic residues" evidence="7">
    <location>
        <begin position="1481"/>
        <end position="1496"/>
    </location>
</feature>
<keyword evidence="3" id="KW-0677">Repeat</keyword>
<keyword evidence="11" id="KW-1185">Reference proteome</keyword>
<dbReference type="SMART" id="SM00360">
    <property type="entry name" value="RRM"/>
    <property type="match status" value="1"/>
</dbReference>
<feature type="domain" description="RRM" evidence="9">
    <location>
        <begin position="651"/>
        <end position="741"/>
    </location>
</feature>
<dbReference type="GO" id="GO:0006417">
    <property type="term" value="P:regulation of translation"/>
    <property type="evidence" value="ECO:0007669"/>
    <property type="project" value="UniProtKB-KW"/>
</dbReference>
<evidence type="ECO:0000256" key="1">
    <source>
        <dbReference type="ARBA" id="ARBA00009094"/>
    </source>
</evidence>
<dbReference type="CDD" id="cd22667">
    <property type="entry name" value="FHA_NBN"/>
    <property type="match status" value="1"/>
</dbReference>
<keyword evidence="5" id="KW-0810">Translation regulation</keyword>
<feature type="compositionally biased region" description="Basic and acidic residues" evidence="7">
    <location>
        <begin position="497"/>
        <end position="511"/>
    </location>
</feature>
<dbReference type="GO" id="GO:0051028">
    <property type="term" value="P:mRNA transport"/>
    <property type="evidence" value="ECO:0007669"/>
    <property type="project" value="UniProtKB-KW"/>
</dbReference>
<reference evidence="10" key="1">
    <citation type="submission" date="2021-02" db="EMBL/GenBank/DDBJ databases">
        <authorList>
            <person name="Dougan E. K."/>
            <person name="Rhodes N."/>
            <person name="Thang M."/>
            <person name="Chan C."/>
        </authorList>
    </citation>
    <scope>NUCLEOTIDE SEQUENCE</scope>
</reference>
<evidence type="ECO:0000256" key="4">
    <source>
        <dbReference type="ARBA" id="ARBA00022816"/>
    </source>
</evidence>
<evidence type="ECO:0000259" key="9">
    <source>
        <dbReference type="PROSITE" id="PS50102"/>
    </source>
</evidence>
<feature type="region of interest" description="Disordered" evidence="7">
    <location>
        <begin position="497"/>
        <end position="518"/>
    </location>
</feature>
<dbReference type="InterPro" id="IPR036612">
    <property type="entry name" value="KH_dom_type_1_sf"/>
</dbReference>
<feature type="compositionally biased region" description="Pro residues" evidence="7">
    <location>
        <begin position="1284"/>
        <end position="1317"/>
    </location>
</feature>
<dbReference type="InterPro" id="IPR008984">
    <property type="entry name" value="SMAD_FHA_dom_sf"/>
</dbReference>
<keyword evidence="6" id="KW-0694">RNA-binding</keyword>
<dbReference type="Gene3D" id="3.30.70.330">
    <property type="match status" value="1"/>
</dbReference>
<feature type="compositionally biased region" description="Low complexity" evidence="7">
    <location>
        <begin position="224"/>
        <end position="237"/>
    </location>
</feature>
<dbReference type="InterPro" id="IPR012677">
    <property type="entry name" value="Nucleotide-bd_a/b_plait_sf"/>
</dbReference>
<evidence type="ECO:0000313" key="10">
    <source>
        <dbReference type="EMBL" id="CAE7324816.1"/>
    </source>
</evidence>
<feature type="domain" description="FHA" evidence="8">
    <location>
        <begin position="36"/>
        <end position="96"/>
    </location>
</feature>
<dbReference type="Gene3D" id="3.30.1370.10">
    <property type="entry name" value="K Homology domain, type 1"/>
    <property type="match status" value="3"/>
</dbReference>
<dbReference type="Pfam" id="PF00013">
    <property type="entry name" value="KH_1"/>
    <property type="match status" value="3"/>
</dbReference>
<gene>
    <name evidence="10" type="primary">Khsrp</name>
    <name evidence="10" type="ORF">SNAT2548_LOCUS17007</name>
</gene>
<sequence length="1512" mass="164550">MDGEETSQPVAVLVRTEGAPKSVPPLIAFSQSNSSVSVGRAENNQIPLNDKKISKNHALLTLRTCKRKGAADGEVMRRVFIKDSSTFGTFVNGKALKKGEWTILQENDAIGLRNPHGNPSNGEYRVAYQDSVAIVSAAVARGEAPVKAVPASGEPGLPTGKAPKQKLPVPRVKTEITEAEAAPTKPRKAAAVESAVKAEEPLSPVSEVSGAGDRDPRKAPPPAAVKAEAGEAAAEDPMSPLSEVSEVSAPDEEEKNAAASIPLPGVMPSMPGMPGAPLMMMPGMPGMPMIPGMPFGLPMVPGAPGLPFVPPPGFPAPSSGPVPNAALPGSKAAGAKAASLAVAAKPVVMTIGAEFVGMLIGRGGEVVKQLSTESGARIEISKTETEGAKAGERTVYISGLQESVDKAKKLIDDAIDKAKERTGQVNPNACTLKVPHELIGMLIGRGGETIKDLKKESGARIDIAKEADEEGSTERQVHITGPPECVEFAKKMIEDMLGKSRESREGKDGQRKGSGGRVIKVPTDMIGVLIGRGGETISKIQRESSARIEIHKEADREAMERQVTITGSAENVTRAINAIDDVLDAAERAGKGSRRRRDHEADEGALVPLDRKPSPVRDSSWLSEKVYIDEVEMPYRPNYLPDHEDGMPTDLEIFVRGLPKVCAERDLWEHLYRLGATDVKEILLLRRQKQSKGMAYVVFNRHDHAVIAKNKLQGTPASSIPCGGELQAEEKQSLFVRFSESERCINGRSNVYGADMAVLLQGPRGRAMQEVREASGLKKVTLTGRSMKSYGQVDEDPRMHLVVYYDADGADDVPKAIEVWGKQLGEIHREIVERSKGKGKGKGWPWMPPPHYFDGRPPMMPHPYGPPPPHLMHHPPMGPPPEPAVEAPVLLVRRRLLEAEDGQPPELSKEKVIEATSLRGRELRWQPWPEVNKFNGEWKVTPLRWGLRGELFVLLRHRESGETRVCAAEVQSPLDKWPVLHTNATSSSQPSARYKSFTFNEHLFVISIDRESGTLKVFHVPDPSSSWNVAFETTLPEDPSECQDFPLSRRAKLCIFYAMDRTPYVVAVEPNAEEGDRIASVFRIADPAKAWTLCAERPALPPKVRLLMVYTKSRSPNPTEFEASLFAIDADAGEMKVFQVPSDMDKPWKLISTLPFAGDTRLSCIYVPGKPEPLLMAGSPTEKMQKLCHLNLMEWRMSKQDERLPPPKAPVVEEKFSRPMSSLWPEGKDGRDPQTVVALPIDCTADLAVSRHTWVTMPVLPPGAEMHGPPGMPPGHRPPFDYGPGPPPHFDGRGPPPPFMGGPPPPYRPPFERPPPGWLDARRPPFDMPPGARPPFEGGPPPHLPPFERPPGPFDARPPFEGGRPPFEAPPGDWFGGKGKGKGPPPGMPPGAAPDGAPAEGEGEGHRRRRHRHRRGEEGDGEGRKRRRAERAEAPEADGAPMDAPPGDVQAPADAPPGDVQAPAATDGAEPERKRHRRRHKDPDKDRSKSREDGERKHRRRRRRAEGDDPGS</sequence>
<feature type="region of interest" description="Disordered" evidence="7">
    <location>
        <begin position="147"/>
        <end position="263"/>
    </location>
</feature>
<dbReference type="GO" id="GO:0003723">
    <property type="term" value="F:RNA binding"/>
    <property type="evidence" value="ECO:0007669"/>
    <property type="project" value="UniProtKB-UniRule"/>
</dbReference>
<evidence type="ECO:0000259" key="8">
    <source>
        <dbReference type="PROSITE" id="PS50006"/>
    </source>
</evidence>
<proteinExistence type="inferred from homology"/>
<comment type="caution">
    <text evidence="10">The sequence shown here is derived from an EMBL/GenBank/DDBJ whole genome shotgun (WGS) entry which is preliminary data.</text>
</comment>
<name>A0A812NX90_9DINO</name>
<dbReference type="SUPFAM" id="SSF54791">
    <property type="entry name" value="Eukaryotic type KH-domain (KH-domain type I)"/>
    <property type="match status" value="3"/>
</dbReference>
<feature type="compositionally biased region" description="Pro residues" evidence="7">
    <location>
        <begin position="1326"/>
        <end position="1353"/>
    </location>
</feature>
<dbReference type="InterPro" id="IPR000253">
    <property type="entry name" value="FHA_dom"/>
</dbReference>